<reference evidence="2" key="1">
    <citation type="submission" date="2017-04" db="EMBL/GenBank/DDBJ databases">
        <title>Complete Genome Sequences of Twelve Strains of a Stable Defined Moderately Diverse Mouse Microbiota 2 (sDMDMm2).</title>
        <authorList>
            <person name="Uchimura Y."/>
            <person name="Wyss M."/>
            <person name="Brugiroux S."/>
            <person name="Limenitakis J.P."/>
            <person name="Stecher B."/>
            <person name="McCoy K.D."/>
            <person name="Macpherson A.J."/>
        </authorList>
    </citation>
    <scope>NUCLEOTIDE SEQUENCE</scope>
    <source>
        <strain evidence="2">YL58</strain>
    </source>
</reference>
<feature type="transmembrane region" description="Helical" evidence="1">
    <location>
        <begin position="20"/>
        <end position="41"/>
    </location>
</feature>
<dbReference type="STRING" id="1796616.A4V09_08030"/>
<keyword evidence="1" id="KW-0812">Transmembrane</keyword>
<evidence type="ECO:0000313" key="2">
    <source>
        <dbReference type="EMBL" id="ANU75722.1"/>
    </source>
</evidence>
<evidence type="ECO:0000256" key="1">
    <source>
        <dbReference type="SAM" id="Phobius"/>
    </source>
</evidence>
<accession>A0A1C7IBW5</accession>
<protein>
    <submittedName>
        <fullName evidence="2">Uncharacterized protein</fullName>
    </submittedName>
</protein>
<name>A0A1C7IBW5_9FIRM</name>
<gene>
    <name evidence="2" type="ORF">A4V09_08030</name>
</gene>
<dbReference type="KEGG" id="byl:A4V09_08030"/>
<dbReference type="AlphaFoldDB" id="A0A1C7IBW5"/>
<dbReference type="EMBL" id="CP015405">
    <property type="protein sequence ID" value="ANU75722.1"/>
    <property type="molecule type" value="Genomic_DNA"/>
</dbReference>
<keyword evidence="3" id="KW-1185">Reference proteome</keyword>
<keyword evidence="1" id="KW-0472">Membrane</keyword>
<keyword evidence="1" id="KW-1133">Transmembrane helix</keyword>
<dbReference type="Proteomes" id="UP000092574">
    <property type="component" value="Chromosome"/>
</dbReference>
<proteinExistence type="predicted"/>
<sequence length="65" mass="7424">MGYAGLAEINALYSCQCFPWRVAVVFIIVIGIAVVSVWYVMCPIIIWTAVRAIMTAWCPYGWLHW</sequence>
<organism evidence="2 3">
    <name type="scientific">Blautia pseudococcoides</name>
    <dbReference type="NCBI Taxonomy" id="1796616"/>
    <lineage>
        <taxon>Bacteria</taxon>
        <taxon>Bacillati</taxon>
        <taxon>Bacillota</taxon>
        <taxon>Clostridia</taxon>
        <taxon>Lachnospirales</taxon>
        <taxon>Lachnospiraceae</taxon>
        <taxon>Blautia</taxon>
    </lineage>
</organism>
<evidence type="ECO:0000313" key="3">
    <source>
        <dbReference type="Proteomes" id="UP000092574"/>
    </source>
</evidence>